<sequence length="188" mass="20446">MGALARAIETYIAAKDGNRPHRIGDAFEPDATLRMTVRTEAVAFPAVTHGASEIARILSSDFGRRYENVYTFCIGTPPASEVQALTCDWLVCMSEKDGGALRVGWGTYQWTLSQAGRIADLHIVIEAMTVLPARRAAEVFRWAGALPYPWCAAQALPPARRTDAAPSWLGSEPEAEAMMQTLAARHTA</sequence>
<proteinExistence type="predicted"/>
<evidence type="ECO:0008006" key="3">
    <source>
        <dbReference type="Google" id="ProtNLM"/>
    </source>
</evidence>
<dbReference type="EMBL" id="FNLO01000001">
    <property type="protein sequence ID" value="SDV46454.1"/>
    <property type="molecule type" value="Genomic_DNA"/>
</dbReference>
<protein>
    <recommendedName>
        <fullName evidence="3">SnoaL-like domain-containing protein</fullName>
    </recommendedName>
</protein>
<gene>
    <name evidence="1" type="ORF">SAMN05216551_101350</name>
</gene>
<dbReference type="RefSeq" id="WP_211435281.1">
    <property type="nucleotide sequence ID" value="NZ_FNLO01000001.1"/>
</dbReference>
<dbReference type="Proteomes" id="UP000243719">
    <property type="component" value="Unassembled WGS sequence"/>
</dbReference>
<name>A0A1H2PKI4_9BURK</name>
<dbReference type="AlphaFoldDB" id="A0A1H2PKI4"/>
<evidence type="ECO:0000313" key="1">
    <source>
        <dbReference type="EMBL" id="SDV46454.1"/>
    </source>
</evidence>
<reference evidence="2" key="1">
    <citation type="submission" date="2016-09" db="EMBL/GenBank/DDBJ databases">
        <authorList>
            <person name="Varghese N."/>
            <person name="Submissions S."/>
        </authorList>
    </citation>
    <scope>NUCLEOTIDE SEQUENCE [LARGE SCALE GENOMIC DNA]</scope>
    <source>
        <strain evidence="2">JS23</strain>
    </source>
</reference>
<dbReference type="InterPro" id="IPR032710">
    <property type="entry name" value="NTF2-like_dom_sf"/>
</dbReference>
<keyword evidence="2" id="KW-1185">Reference proteome</keyword>
<evidence type="ECO:0000313" key="2">
    <source>
        <dbReference type="Proteomes" id="UP000243719"/>
    </source>
</evidence>
<accession>A0A1H2PKI4</accession>
<dbReference type="SUPFAM" id="SSF54427">
    <property type="entry name" value="NTF2-like"/>
    <property type="match status" value="1"/>
</dbReference>
<organism evidence="1 2">
    <name type="scientific">Chitinasiproducens palmae</name>
    <dbReference type="NCBI Taxonomy" id="1770053"/>
    <lineage>
        <taxon>Bacteria</taxon>
        <taxon>Pseudomonadati</taxon>
        <taxon>Pseudomonadota</taxon>
        <taxon>Betaproteobacteria</taxon>
        <taxon>Burkholderiales</taxon>
        <taxon>Burkholderiaceae</taxon>
        <taxon>Chitinasiproducens</taxon>
    </lineage>
</organism>